<dbReference type="EMBL" id="JXXE01000384">
    <property type="protein sequence ID" value="KIZ39982.1"/>
    <property type="molecule type" value="Genomic_DNA"/>
</dbReference>
<dbReference type="Proteomes" id="UP000032515">
    <property type="component" value="Unassembled WGS sequence"/>
</dbReference>
<accession>A0A0D7EKI9</accession>
<organism evidence="2 3">
    <name type="scientific">Rhodopseudomonas palustris</name>
    <dbReference type="NCBI Taxonomy" id="1076"/>
    <lineage>
        <taxon>Bacteria</taxon>
        <taxon>Pseudomonadati</taxon>
        <taxon>Pseudomonadota</taxon>
        <taxon>Alphaproteobacteria</taxon>
        <taxon>Hyphomicrobiales</taxon>
        <taxon>Nitrobacteraceae</taxon>
        <taxon>Rhodopseudomonas</taxon>
    </lineage>
</organism>
<proteinExistence type="predicted"/>
<comment type="caution">
    <text evidence="2">The sequence shown here is derived from an EMBL/GenBank/DDBJ whole genome shotgun (WGS) entry which is preliminary data.</text>
</comment>
<name>A0A0D7EKI9_RHOPL</name>
<protein>
    <recommendedName>
        <fullName evidence="1">DUF2314 domain-containing protein</fullName>
    </recommendedName>
</protein>
<dbReference type="AlphaFoldDB" id="A0A0D7EKI9"/>
<feature type="domain" description="DUF2314" evidence="1">
    <location>
        <begin position="42"/>
        <end position="166"/>
    </location>
</feature>
<reference evidence="2 3" key="1">
    <citation type="submission" date="2014-11" db="EMBL/GenBank/DDBJ databases">
        <title>Genomics and ecophysiology of heterotrophic nitrogen fixing bacteria isolated from estuarine surface water.</title>
        <authorList>
            <person name="Bentzon-Tilia M."/>
            <person name="Severin I."/>
            <person name="Hansen L.H."/>
            <person name="Riemann L."/>
        </authorList>
    </citation>
    <scope>NUCLEOTIDE SEQUENCE [LARGE SCALE GENOMIC DNA]</scope>
    <source>
        <strain evidence="2 3">BAL398</strain>
    </source>
</reference>
<dbReference type="PATRIC" id="fig|1076.23.peg.4294"/>
<evidence type="ECO:0000259" key="1">
    <source>
        <dbReference type="Pfam" id="PF10077"/>
    </source>
</evidence>
<gene>
    <name evidence="2" type="ORF">OO17_18910</name>
</gene>
<sequence length="169" mass="18342">MASSILSVSSCIGPSSFAAIIVDKARADKAAGDETARVPNDDPQMAAAVAKARAGLDAFLARADHPAGNQRDFSVKVKVPLGANSELLWLRPFVRDGDGFIGRVVNEPRNVSNLKYGDRLAFKRKDIADWSYTEDGRVVGNYTTCVLIAREPPEQRAAFRAKYGIDCKQ</sequence>
<evidence type="ECO:0000313" key="2">
    <source>
        <dbReference type="EMBL" id="KIZ39982.1"/>
    </source>
</evidence>
<dbReference type="InterPro" id="IPR018756">
    <property type="entry name" value="DUF2314"/>
</dbReference>
<dbReference type="Pfam" id="PF10077">
    <property type="entry name" value="DUF2314"/>
    <property type="match status" value="1"/>
</dbReference>
<evidence type="ECO:0000313" key="3">
    <source>
        <dbReference type="Proteomes" id="UP000032515"/>
    </source>
</evidence>